<comment type="caution">
    <text evidence="1">The sequence shown here is derived from an EMBL/GenBank/DDBJ whole genome shotgun (WGS) entry which is preliminary data.</text>
</comment>
<reference evidence="1 2" key="1">
    <citation type="journal article" date="2022" name="Plant J.">
        <title>Chromosome-level genome of Camellia lanceoleosa provides a valuable resource for understanding genome evolution and self-incompatibility.</title>
        <authorList>
            <person name="Gong W."/>
            <person name="Xiao S."/>
            <person name="Wang L."/>
            <person name="Liao Z."/>
            <person name="Chang Y."/>
            <person name="Mo W."/>
            <person name="Hu G."/>
            <person name="Li W."/>
            <person name="Zhao G."/>
            <person name="Zhu H."/>
            <person name="Hu X."/>
            <person name="Ji K."/>
            <person name="Xiang X."/>
            <person name="Song Q."/>
            <person name="Yuan D."/>
            <person name="Jin S."/>
            <person name="Zhang L."/>
        </authorList>
    </citation>
    <scope>NUCLEOTIDE SEQUENCE [LARGE SCALE GENOMIC DNA]</scope>
    <source>
        <strain evidence="1">SQ_2022a</strain>
    </source>
</reference>
<name>A0ACC0FXP1_9ERIC</name>
<proteinExistence type="predicted"/>
<gene>
    <name evidence="1" type="ORF">LOK49_LG11G00871</name>
</gene>
<sequence length="48" mass="5596">MEKEKPLQVQHTQLQNSSVPTIFHRKTSNFSPFRPTHESPKLAEKKAH</sequence>
<accession>A0ACC0FXP1</accession>
<dbReference type="Proteomes" id="UP001060215">
    <property type="component" value="Chromosome 12"/>
</dbReference>
<protein>
    <submittedName>
        <fullName evidence="1">Uncharacterized protein</fullName>
    </submittedName>
</protein>
<evidence type="ECO:0000313" key="1">
    <source>
        <dbReference type="EMBL" id="KAI7993567.1"/>
    </source>
</evidence>
<evidence type="ECO:0000313" key="2">
    <source>
        <dbReference type="Proteomes" id="UP001060215"/>
    </source>
</evidence>
<organism evidence="1 2">
    <name type="scientific">Camellia lanceoleosa</name>
    <dbReference type="NCBI Taxonomy" id="1840588"/>
    <lineage>
        <taxon>Eukaryota</taxon>
        <taxon>Viridiplantae</taxon>
        <taxon>Streptophyta</taxon>
        <taxon>Embryophyta</taxon>
        <taxon>Tracheophyta</taxon>
        <taxon>Spermatophyta</taxon>
        <taxon>Magnoliopsida</taxon>
        <taxon>eudicotyledons</taxon>
        <taxon>Gunneridae</taxon>
        <taxon>Pentapetalae</taxon>
        <taxon>asterids</taxon>
        <taxon>Ericales</taxon>
        <taxon>Theaceae</taxon>
        <taxon>Camellia</taxon>
    </lineage>
</organism>
<keyword evidence="2" id="KW-1185">Reference proteome</keyword>
<dbReference type="EMBL" id="CM045769">
    <property type="protein sequence ID" value="KAI7993567.1"/>
    <property type="molecule type" value="Genomic_DNA"/>
</dbReference>